<evidence type="ECO:0000256" key="1">
    <source>
        <dbReference type="SAM" id="Phobius"/>
    </source>
</evidence>
<feature type="transmembrane region" description="Helical" evidence="1">
    <location>
        <begin position="136"/>
        <end position="154"/>
    </location>
</feature>
<comment type="caution">
    <text evidence="2">The sequence shown here is derived from an EMBL/GenBank/DDBJ whole genome shotgun (WGS) entry which is preliminary data.</text>
</comment>
<feature type="transmembrane region" description="Helical" evidence="1">
    <location>
        <begin position="47"/>
        <end position="64"/>
    </location>
</feature>
<keyword evidence="1" id="KW-1133">Transmembrane helix</keyword>
<dbReference type="EMBL" id="PFBD01000028">
    <property type="protein sequence ID" value="PIR86652.1"/>
    <property type="molecule type" value="Genomic_DNA"/>
</dbReference>
<protein>
    <submittedName>
        <fullName evidence="2">Uncharacterized protein</fullName>
    </submittedName>
</protein>
<dbReference type="AlphaFoldDB" id="A0A2H0UJS3"/>
<feature type="transmembrane region" description="Helical" evidence="1">
    <location>
        <begin position="73"/>
        <end position="93"/>
    </location>
</feature>
<keyword evidence="1" id="KW-0812">Transmembrane</keyword>
<evidence type="ECO:0000313" key="2">
    <source>
        <dbReference type="EMBL" id="PIR86652.1"/>
    </source>
</evidence>
<reference evidence="3" key="1">
    <citation type="submission" date="2017-09" db="EMBL/GenBank/DDBJ databases">
        <title>Depth-based differentiation of microbial function through sediment-hosted aquifers and enrichment of novel symbionts in the deep terrestrial subsurface.</title>
        <authorList>
            <person name="Probst A.J."/>
            <person name="Ladd B."/>
            <person name="Jarett J.K."/>
            <person name="Geller-Mcgrath D.E."/>
            <person name="Sieber C.M.K."/>
            <person name="Emerson J.B."/>
            <person name="Anantharaman K."/>
            <person name="Thomas B.C."/>
            <person name="Malmstrom R."/>
            <person name="Stieglmeier M."/>
            <person name="Klingl A."/>
            <person name="Woyke T."/>
            <person name="Ryan C.M."/>
            <person name="Banfield J.F."/>
        </authorList>
    </citation>
    <scope>NUCLEOTIDE SEQUENCE [LARGE SCALE GENOMIC DNA]</scope>
</reference>
<evidence type="ECO:0000313" key="3">
    <source>
        <dbReference type="Proteomes" id="UP000229526"/>
    </source>
</evidence>
<feature type="transmembrane region" description="Helical" evidence="1">
    <location>
        <begin position="221"/>
        <end position="239"/>
    </location>
</feature>
<feature type="transmembrane region" description="Helical" evidence="1">
    <location>
        <begin position="160"/>
        <end position="178"/>
    </location>
</feature>
<feature type="transmembrane region" description="Helical" evidence="1">
    <location>
        <begin position="251"/>
        <end position="272"/>
    </location>
</feature>
<feature type="transmembrane region" description="Helical" evidence="1">
    <location>
        <begin position="21"/>
        <end position="41"/>
    </location>
</feature>
<accession>A0A2H0UJS3</accession>
<proteinExistence type="predicted"/>
<keyword evidence="1" id="KW-0472">Membrane</keyword>
<name>A0A2H0UJS3_9BACT</name>
<dbReference type="Proteomes" id="UP000229526">
    <property type="component" value="Unassembled WGS sequence"/>
</dbReference>
<feature type="transmembrane region" description="Helical" evidence="1">
    <location>
        <begin position="108"/>
        <end position="129"/>
    </location>
</feature>
<sequence>MLHKLKNISLTILKKIGNVQAWPSVQPIFWKALTFTLFFLILEVEQFPVLLVIIFVIVAFILYAKPLFKTRSLLVSFVVLIPLSLLVASRFAISFEPAGLPTTISFSAWAFALLFGLLFYIMLGIKYLVFIRRKEAYHFLHLALFYLAFVLYFSATPTHIASVIGHSLIMIIFTLLMLREFFSIVSITDQSQANTARIARWVLVLLILQALWVINLLPIEFSNAASLATLFAFIIIEITRRYFENGLSARFLRWNFLVFITLTGLIFLTSQWTL</sequence>
<feature type="transmembrane region" description="Helical" evidence="1">
    <location>
        <begin position="198"/>
        <end position="215"/>
    </location>
</feature>
<gene>
    <name evidence="2" type="ORF">COU11_04025</name>
</gene>
<organism evidence="2 3">
    <name type="scientific">Candidatus Harrisonbacteria bacterium CG10_big_fil_rev_8_21_14_0_10_49_15</name>
    <dbReference type="NCBI Taxonomy" id="1974587"/>
    <lineage>
        <taxon>Bacteria</taxon>
        <taxon>Candidatus Harrisoniibacteriota</taxon>
    </lineage>
</organism>